<keyword evidence="2" id="KW-1003">Cell membrane</keyword>
<evidence type="ECO:0000313" key="10">
    <source>
        <dbReference type="EMBL" id="MFC4106141.1"/>
    </source>
</evidence>
<comment type="caution">
    <text evidence="10">The sequence shown here is derived from an EMBL/GenBank/DDBJ whole genome shotgun (WGS) entry which is preliminary data.</text>
</comment>
<feature type="domain" description="ABC3 transporter permease C-terminal" evidence="9">
    <location>
        <begin position="828"/>
        <end position="936"/>
    </location>
</feature>
<gene>
    <name evidence="10" type="ORF">ACFOX0_09345</name>
</gene>
<feature type="transmembrane region" description="Helical" evidence="8">
    <location>
        <begin position="715"/>
        <end position="738"/>
    </location>
</feature>
<dbReference type="InterPro" id="IPR050250">
    <property type="entry name" value="Macrolide_Exporter_MacB"/>
</dbReference>
<dbReference type="InterPro" id="IPR003838">
    <property type="entry name" value="ABC3_permease_C"/>
</dbReference>
<feature type="transmembrane region" description="Helical" evidence="8">
    <location>
        <begin position="906"/>
        <end position="933"/>
    </location>
</feature>
<name>A0ABV8KJD3_9ACTN</name>
<keyword evidence="11" id="KW-1185">Reference proteome</keyword>
<feature type="transmembrane region" description="Helical" evidence="8">
    <location>
        <begin position="877"/>
        <end position="900"/>
    </location>
</feature>
<feature type="transmembrane region" description="Helical" evidence="8">
    <location>
        <begin position="825"/>
        <end position="847"/>
    </location>
</feature>
<feature type="domain" description="ABC3 transporter permease C-terminal" evidence="9">
    <location>
        <begin position="638"/>
        <end position="744"/>
    </location>
</feature>
<evidence type="ECO:0000256" key="1">
    <source>
        <dbReference type="ARBA" id="ARBA00004651"/>
    </source>
</evidence>
<evidence type="ECO:0000256" key="2">
    <source>
        <dbReference type="ARBA" id="ARBA00022475"/>
    </source>
</evidence>
<evidence type="ECO:0000256" key="6">
    <source>
        <dbReference type="ARBA" id="ARBA00038076"/>
    </source>
</evidence>
<feature type="transmembrane region" description="Helical" evidence="8">
    <location>
        <begin position="679"/>
        <end position="709"/>
    </location>
</feature>
<evidence type="ECO:0000259" key="9">
    <source>
        <dbReference type="Pfam" id="PF02687"/>
    </source>
</evidence>
<proteinExistence type="inferred from homology"/>
<dbReference type="Proteomes" id="UP001595868">
    <property type="component" value="Unassembled WGS sequence"/>
</dbReference>
<dbReference type="EMBL" id="JBHSBN010000005">
    <property type="protein sequence ID" value="MFC4106141.1"/>
    <property type="molecule type" value="Genomic_DNA"/>
</dbReference>
<feature type="transmembrane region" description="Helical" evidence="8">
    <location>
        <begin position="783"/>
        <end position="805"/>
    </location>
</feature>
<comment type="similarity">
    <text evidence="6">Belongs to the ABC-4 integral membrane protein family.</text>
</comment>
<feature type="region of interest" description="Disordered" evidence="7">
    <location>
        <begin position="165"/>
        <end position="189"/>
    </location>
</feature>
<evidence type="ECO:0000256" key="8">
    <source>
        <dbReference type="SAM" id="Phobius"/>
    </source>
</evidence>
<protein>
    <submittedName>
        <fullName evidence="10">FtsX-like permease family protein</fullName>
    </submittedName>
</protein>
<evidence type="ECO:0000256" key="5">
    <source>
        <dbReference type="ARBA" id="ARBA00023136"/>
    </source>
</evidence>
<feature type="transmembrane region" description="Helical" evidence="8">
    <location>
        <begin position="637"/>
        <end position="658"/>
    </location>
</feature>
<dbReference type="PANTHER" id="PTHR30572:SF4">
    <property type="entry name" value="ABC TRANSPORTER PERMEASE YTRF"/>
    <property type="match status" value="1"/>
</dbReference>
<keyword evidence="5 8" id="KW-0472">Membrane</keyword>
<reference evidence="11" key="1">
    <citation type="journal article" date="2019" name="Int. J. Syst. Evol. Microbiol.">
        <title>The Global Catalogue of Microorganisms (GCM) 10K type strain sequencing project: providing services to taxonomists for standard genome sequencing and annotation.</title>
        <authorList>
            <consortium name="The Broad Institute Genomics Platform"/>
            <consortium name="The Broad Institute Genome Sequencing Center for Infectious Disease"/>
            <person name="Wu L."/>
            <person name="Ma J."/>
        </authorList>
    </citation>
    <scope>NUCLEOTIDE SEQUENCE [LARGE SCALE GENOMIC DNA]</scope>
    <source>
        <strain evidence="11">2902at01</strain>
    </source>
</reference>
<evidence type="ECO:0000256" key="7">
    <source>
        <dbReference type="SAM" id="MobiDB-lite"/>
    </source>
</evidence>
<dbReference type="Pfam" id="PF02687">
    <property type="entry name" value="FtsX"/>
    <property type="match status" value="2"/>
</dbReference>
<keyword evidence="3 8" id="KW-0812">Transmembrane</keyword>
<dbReference type="PANTHER" id="PTHR30572">
    <property type="entry name" value="MEMBRANE COMPONENT OF TRANSPORTER-RELATED"/>
    <property type="match status" value="1"/>
</dbReference>
<evidence type="ECO:0000313" key="11">
    <source>
        <dbReference type="Proteomes" id="UP001595868"/>
    </source>
</evidence>
<evidence type="ECO:0000256" key="3">
    <source>
        <dbReference type="ARBA" id="ARBA00022692"/>
    </source>
</evidence>
<comment type="subcellular location">
    <subcellularLocation>
        <location evidence="1">Cell membrane</location>
        <topology evidence="1">Multi-pass membrane protein</topology>
    </subcellularLocation>
</comment>
<feature type="region of interest" description="Disordered" evidence="7">
    <location>
        <begin position="204"/>
        <end position="233"/>
    </location>
</feature>
<evidence type="ECO:0000256" key="4">
    <source>
        <dbReference type="ARBA" id="ARBA00022989"/>
    </source>
</evidence>
<keyword evidence="4 8" id="KW-1133">Transmembrane helix</keyword>
<sequence length="945" mass="98235">MAMAQWRVRARRSLALLSMIAVAVVGFTVLTGAAVTARLTTVGAVAANYRPAYDILVRPKGSVLPLEQQRGLVQSGQLAGLRGGISTQAWQQIRELRDVSVAAPVAMVGYLMRTVPVRVDLRGQLDPAAERQVLRVRPTWVTDRGLSRIPDGPAFLYATRNPLDQKQYDDLPAGTPPPAPREVDPDGRRVPVCPLVTVVDHDDLLDPTDLRGRSSLTCTGGPGSRTGTGEPTTPAVTLAWSVPFLMAAVDPESEAALAGLDGAVTSGRYFTAGEQPVEHRLTGMPYPYASLPILVADRPQLDARLELTVDRLAPGAVDAVRSTVDSPRLRADLTKRPGSAVDHRTVTVDGPYREMVGRLREPAADRLEDSASADTLWLSRFWTVGPPETEPDGDGLRAERVPHDRKLWGVGADDGGSGHPVPMEFADTGVRAGVAVHTNTPPVALRPGDVSMPDVALDAVGTFDPGRVNLGGALSAVPMDTYANPGAAGADEASRRALGGGRLEPNANVTGLLGQPPLLLTTMAALPRLLGAGRYRTEPDYPEYQLNGAAPISMVRVRLAGEVGIDPVSRERVRLVAQQIAERTGLQVDITLGSSPTPVTVHYPAGDYGRPELALAEPWVRKGVAAVLVRAADRKSVLLSALVLAVCALAVLNASSAATRARRTDLGVLACVGWRRRQLLLLLGTELAGIGLAAGAAGTLLAIPVALLFGLDIGWAHALSAVPIAVLLALAAGAVPAWRAARPDPGSLIRPAVSATATRRRAPRRLAGLALANLVRTPGRTALGALSMAIGVAALTVLLAITFAFRGAVAGTLLGEAVAVQARTVDYLAVAVTIVLGVVSVADVLYLNVSERAAEFALLTAVGWTEGMLARVVTVEALTMGVIGGTVGAGTGLGAAAVFAGGVTGALAAGALAALAVGVAVAMLGVLVPVTLIRRLPTAQLLAQE</sequence>
<dbReference type="RefSeq" id="WP_377544216.1">
    <property type="nucleotide sequence ID" value="NZ_JBHSBN010000005.1"/>
</dbReference>
<organism evidence="10 11">
    <name type="scientific">Micromonospora zhanjiangensis</name>
    <dbReference type="NCBI Taxonomy" id="1522057"/>
    <lineage>
        <taxon>Bacteria</taxon>
        <taxon>Bacillati</taxon>
        <taxon>Actinomycetota</taxon>
        <taxon>Actinomycetes</taxon>
        <taxon>Micromonosporales</taxon>
        <taxon>Micromonosporaceae</taxon>
        <taxon>Micromonospora</taxon>
    </lineage>
</organism>
<accession>A0ABV8KJD3</accession>